<evidence type="ECO:0000313" key="2">
    <source>
        <dbReference type="Proteomes" id="UP001151760"/>
    </source>
</evidence>
<gene>
    <name evidence="1" type="ORF">Tco_0725003</name>
</gene>
<keyword evidence="2" id="KW-1185">Reference proteome</keyword>
<dbReference type="Proteomes" id="UP001151760">
    <property type="component" value="Unassembled WGS sequence"/>
</dbReference>
<organism evidence="1 2">
    <name type="scientific">Tanacetum coccineum</name>
    <dbReference type="NCBI Taxonomy" id="301880"/>
    <lineage>
        <taxon>Eukaryota</taxon>
        <taxon>Viridiplantae</taxon>
        <taxon>Streptophyta</taxon>
        <taxon>Embryophyta</taxon>
        <taxon>Tracheophyta</taxon>
        <taxon>Spermatophyta</taxon>
        <taxon>Magnoliopsida</taxon>
        <taxon>eudicotyledons</taxon>
        <taxon>Gunneridae</taxon>
        <taxon>Pentapetalae</taxon>
        <taxon>asterids</taxon>
        <taxon>campanulids</taxon>
        <taxon>Asterales</taxon>
        <taxon>Asteraceae</taxon>
        <taxon>Asteroideae</taxon>
        <taxon>Anthemideae</taxon>
        <taxon>Anthemidinae</taxon>
        <taxon>Tanacetum</taxon>
    </lineage>
</organism>
<reference evidence="1" key="1">
    <citation type="journal article" date="2022" name="Int. J. Mol. Sci.">
        <title>Draft Genome of Tanacetum Coccineum: Genomic Comparison of Closely Related Tanacetum-Family Plants.</title>
        <authorList>
            <person name="Yamashiro T."/>
            <person name="Shiraishi A."/>
            <person name="Nakayama K."/>
            <person name="Satake H."/>
        </authorList>
    </citation>
    <scope>NUCLEOTIDE SEQUENCE</scope>
</reference>
<name>A0ABQ4YCK1_9ASTR</name>
<reference evidence="1" key="2">
    <citation type="submission" date="2022-01" db="EMBL/GenBank/DDBJ databases">
        <authorList>
            <person name="Yamashiro T."/>
            <person name="Shiraishi A."/>
            <person name="Satake H."/>
            <person name="Nakayama K."/>
        </authorList>
    </citation>
    <scope>NUCLEOTIDE SEQUENCE</scope>
</reference>
<sequence>MESFGMEIVIPAFPHLFVPIGAAARAGRSAAALIQLNSLLDRPLPEAVFIRVSPLKGTLLRTVFCDSLMKFYNDSDLDPHVLQSQILSIHSTKDFESLSCNSTKNDKSQGRRRPTEETLYLTDAVSVGKVHEPQRVFEI</sequence>
<protein>
    <submittedName>
        <fullName evidence="1">Root UVB sensitive 1, chloroplastic-like protein isoform X1</fullName>
    </submittedName>
</protein>
<accession>A0ABQ4YCK1</accession>
<proteinExistence type="predicted"/>
<comment type="caution">
    <text evidence="1">The sequence shown here is derived from an EMBL/GenBank/DDBJ whole genome shotgun (WGS) entry which is preliminary data.</text>
</comment>
<dbReference type="EMBL" id="BQNB010010280">
    <property type="protein sequence ID" value="GJS75122.1"/>
    <property type="molecule type" value="Genomic_DNA"/>
</dbReference>
<evidence type="ECO:0000313" key="1">
    <source>
        <dbReference type="EMBL" id="GJS75122.1"/>
    </source>
</evidence>